<reference evidence="1 2" key="1">
    <citation type="journal article" date="2024" name="Commun. Biol.">
        <title>Comparative genomic analysis of thermophilic fungi reveals convergent evolutionary adaptations and gene losses.</title>
        <authorList>
            <person name="Steindorff A.S."/>
            <person name="Aguilar-Pontes M.V."/>
            <person name="Robinson A.J."/>
            <person name="Andreopoulos B."/>
            <person name="LaButti K."/>
            <person name="Kuo A."/>
            <person name="Mondo S."/>
            <person name="Riley R."/>
            <person name="Otillar R."/>
            <person name="Haridas S."/>
            <person name="Lipzen A."/>
            <person name="Grimwood J."/>
            <person name="Schmutz J."/>
            <person name="Clum A."/>
            <person name="Reid I.D."/>
            <person name="Moisan M.C."/>
            <person name="Butler G."/>
            <person name="Nguyen T.T.M."/>
            <person name="Dewar K."/>
            <person name="Conant G."/>
            <person name="Drula E."/>
            <person name="Henrissat B."/>
            <person name="Hansel C."/>
            <person name="Singer S."/>
            <person name="Hutchinson M.I."/>
            <person name="de Vries R.P."/>
            <person name="Natvig D.O."/>
            <person name="Powell A.J."/>
            <person name="Tsang A."/>
            <person name="Grigoriev I.V."/>
        </authorList>
    </citation>
    <scope>NUCLEOTIDE SEQUENCE [LARGE SCALE GENOMIC DNA]</scope>
    <source>
        <strain evidence="1 2">CBS 494.80</strain>
    </source>
</reference>
<dbReference type="Proteomes" id="UP001595075">
    <property type="component" value="Unassembled WGS sequence"/>
</dbReference>
<name>A0ABR4CHY6_9HELO</name>
<keyword evidence="2" id="KW-1185">Reference proteome</keyword>
<proteinExistence type="predicted"/>
<evidence type="ECO:0000313" key="1">
    <source>
        <dbReference type="EMBL" id="KAL2068813.1"/>
    </source>
</evidence>
<protein>
    <submittedName>
        <fullName evidence="1">Uncharacterized protein</fullName>
    </submittedName>
</protein>
<dbReference type="EMBL" id="JAZHXI010000008">
    <property type="protein sequence ID" value="KAL2068813.1"/>
    <property type="molecule type" value="Genomic_DNA"/>
</dbReference>
<sequence length="82" mass="9358">MQLSFLHLIYFLLSLLLCILFPLYLIFSLAMTLAHALPLPLLWLNLRPENMPANVTGYVTSVVTRWPGLGSNTTRTWFYAGM</sequence>
<comment type="caution">
    <text evidence="1">The sequence shown here is derived from an EMBL/GenBank/DDBJ whole genome shotgun (WGS) entry which is preliminary data.</text>
</comment>
<accession>A0ABR4CHY6</accession>
<organism evidence="1 2">
    <name type="scientific">Oculimacula yallundae</name>
    <dbReference type="NCBI Taxonomy" id="86028"/>
    <lineage>
        <taxon>Eukaryota</taxon>
        <taxon>Fungi</taxon>
        <taxon>Dikarya</taxon>
        <taxon>Ascomycota</taxon>
        <taxon>Pezizomycotina</taxon>
        <taxon>Leotiomycetes</taxon>
        <taxon>Helotiales</taxon>
        <taxon>Ploettnerulaceae</taxon>
        <taxon>Oculimacula</taxon>
    </lineage>
</organism>
<gene>
    <name evidence="1" type="ORF">VTL71DRAFT_15151</name>
</gene>
<evidence type="ECO:0000313" key="2">
    <source>
        <dbReference type="Proteomes" id="UP001595075"/>
    </source>
</evidence>